<dbReference type="GO" id="GO:0005886">
    <property type="term" value="C:plasma membrane"/>
    <property type="evidence" value="ECO:0007669"/>
    <property type="project" value="UniProtKB-SubCell"/>
</dbReference>
<evidence type="ECO:0000256" key="4">
    <source>
        <dbReference type="ARBA" id="ARBA00022692"/>
    </source>
</evidence>
<sequence length="422" mass="44414">MQIPQETPSWRQMLAAFGRIGLVSFGGPAAQISVMHRELVERRRWMQEEGFLGALSFCMLLPGPEAMQLATYAGWRLRGIAGGLLAGMLFVAPGALVVALLALAYVEWGTLPEVQAAFLGIKALVVVLVCQALWRLSQKALTGKAQRLWAMGAFVALFAFALPFPLLILAAGTWGLLQPASASNPPAPAPAQGPGARRSLLVALAWGLAWLAPLLALHLAGQTFLFELGAFFARLAVLSFGGAYALLAWMAQVTVETHGWLSPGQMIDALGLAETTPGPLILVTQFVAMVAGALRQGPGLGLAAGVLTLWVTFLPCFLFIFTFAPHVERLLGQPRLRAALAAITAAVVGVIASLALWFALHVLFALIGSLGPLPLPQLSSFQPIPALLILAAAGLLIGLRRGLLESLAVMAGLGLATQILAL</sequence>
<feature type="transmembrane region" description="Helical" evidence="7">
    <location>
        <begin position="380"/>
        <end position="399"/>
    </location>
</feature>
<proteinExistence type="inferred from homology"/>
<evidence type="ECO:0000313" key="8">
    <source>
        <dbReference type="EMBL" id="SNY53361.1"/>
    </source>
</evidence>
<feature type="transmembrane region" description="Helical" evidence="7">
    <location>
        <begin position="148"/>
        <end position="177"/>
    </location>
</feature>
<name>A0A285J2J4_9RHOB</name>
<evidence type="ECO:0000256" key="5">
    <source>
        <dbReference type="ARBA" id="ARBA00022989"/>
    </source>
</evidence>
<dbReference type="PANTHER" id="PTHR33567">
    <property type="entry name" value="CHROMATE ION TRANSPORTER (EUROFUNG)"/>
    <property type="match status" value="1"/>
</dbReference>
<dbReference type="InterPro" id="IPR014047">
    <property type="entry name" value="Chr_Tranpt_l_chain"/>
</dbReference>
<feature type="transmembrane region" description="Helical" evidence="7">
    <location>
        <begin position="197"/>
        <end position="219"/>
    </location>
</feature>
<feature type="transmembrane region" description="Helical" evidence="7">
    <location>
        <begin position="231"/>
        <end position="251"/>
    </location>
</feature>
<gene>
    <name evidence="8" type="ORF">SAMN06297129_2572</name>
</gene>
<evidence type="ECO:0000256" key="3">
    <source>
        <dbReference type="ARBA" id="ARBA00022475"/>
    </source>
</evidence>
<comment type="similarity">
    <text evidence="2">Belongs to the chromate ion transporter (CHR) (TC 2.A.51) family.</text>
</comment>
<protein>
    <submittedName>
        <fullName evidence="8">Chromate transporter</fullName>
    </submittedName>
</protein>
<keyword evidence="4 7" id="KW-0812">Transmembrane</keyword>
<dbReference type="InterPro" id="IPR003370">
    <property type="entry name" value="Chromate_transpt"/>
</dbReference>
<dbReference type="Proteomes" id="UP000231655">
    <property type="component" value="Unassembled WGS sequence"/>
</dbReference>
<dbReference type="GO" id="GO:0015109">
    <property type="term" value="F:chromate transmembrane transporter activity"/>
    <property type="evidence" value="ECO:0007669"/>
    <property type="project" value="InterPro"/>
</dbReference>
<feature type="transmembrane region" description="Helical" evidence="7">
    <location>
        <begin position="12"/>
        <end position="30"/>
    </location>
</feature>
<feature type="transmembrane region" description="Helical" evidence="7">
    <location>
        <begin position="84"/>
        <end position="105"/>
    </location>
</feature>
<feature type="transmembrane region" description="Helical" evidence="7">
    <location>
        <begin position="117"/>
        <end position="136"/>
    </location>
</feature>
<keyword evidence="3" id="KW-1003">Cell membrane</keyword>
<comment type="subcellular location">
    <subcellularLocation>
        <location evidence="1">Cell membrane</location>
        <topology evidence="1">Multi-pass membrane protein</topology>
    </subcellularLocation>
</comment>
<evidence type="ECO:0000256" key="7">
    <source>
        <dbReference type="SAM" id="Phobius"/>
    </source>
</evidence>
<dbReference type="AlphaFoldDB" id="A0A285J2J4"/>
<reference evidence="8 9" key="1">
    <citation type="submission" date="2017-09" db="EMBL/GenBank/DDBJ databases">
        <authorList>
            <person name="Ehlers B."/>
            <person name="Leendertz F.H."/>
        </authorList>
    </citation>
    <scope>NUCLEOTIDE SEQUENCE [LARGE SCALE GENOMIC DNA]</scope>
    <source>
        <strain evidence="8 9">CGMCC 1.12662</strain>
    </source>
</reference>
<dbReference type="PIRSF" id="PIRSF004810">
    <property type="entry name" value="ChrA"/>
    <property type="match status" value="1"/>
</dbReference>
<evidence type="ECO:0000256" key="1">
    <source>
        <dbReference type="ARBA" id="ARBA00004651"/>
    </source>
</evidence>
<evidence type="ECO:0000313" key="9">
    <source>
        <dbReference type="Proteomes" id="UP000231655"/>
    </source>
</evidence>
<dbReference type="NCBIfam" id="TIGR00937">
    <property type="entry name" value="2A51"/>
    <property type="match status" value="1"/>
</dbReference>
<organism evidence="8 9">
    <name type="scientific">Pseudooceanicola antarcticus</name>
    <dbReference type="NCBI Taxonomy" id="1247613"/>
    <lineage>
        <taxon>Bacteria</taxon>
        <taxon>Pseudomonadati</taxon>
        <taxon>Pseudomonadota</taxon>
        <taxon>Alphaproteobacteria</taxon>
        <taxon>Rhodobacterales</taxon>
        <taxon>Paracoccaceae</taxon>
        <taxon>Pseudooceanicola</taxon>
    </lineage>
</organism>
<feature type="transmembrane region" description="Helical" evidence="7">
    <location>
        <begin position="336"/>
        <end position="360"/>
    </location>
</feature>
<evidence type="ECO:0000256" key="2">
    <source>
        <dbReference type="ARBA" id="ARBA00005262"/>
    </source>
</evidence>
<dbReference type="EMBL" id="OBEA01000004">
    <property type="protein sequence ID" value="SNY53361.1"/>
    <property type="molecule type" value="Genomic_DNA"/>
</dbReference>
<dbReference type="Pfam" id="PF02417">
    <property type="entry name" value="Chromate_transp"/>
    <property type="match status" value="2"/>
</dbReference>
<feature type="transmembrane region" description="Helical" evidence="7">
    <location>
        <begin position="302"/>
        <end position="324"/>
    </location>
</feature>
<dbReference type="PANTHER" id="PTHR33567:SF3">
    <property type="entry name" value="CHROMATE ION TRANSPORTER (EUROFUNG)"/>
    <property type="match status" value="1"/>
</dbReference>
<keyword evidence="6 7" id="KW-0472">Membrane</keyword>
<keyword evidence="5 7" id="KW-1133">Transmembrane helix</keyword>
<accession>A0A285J2J4</accession>
<evidence type="ECO:0000256" key="6">
    <source>
        <dbReference type="ARBA" id="ARBA00023136"/>
    </source>
</evidence>
<dbReference type="RefSeq" id="WP_232617819.1">
    <property type="nucleotide sequence ID" value="NZ_OBEA01000004.1"/>
</dbReference>